<name>A0A956SEG2_UNCEI</name>
<sequence>MTLHADVWVDGSIVFHGTLFGNLKVQGSVYVGPKATIEGNVEADEARIEGKILGDLRAKERVDLLPGSRLQGDVHTCSLRIEEGAILRGTSYHGGDTWGEDD</sequence>
<proteinExistence type="inferred from homology"/>
<dbReference type="InterPro" id="IPR007607">
    <property type="entry name" value="BacA/B"/>
</dbReference>
<protein>
    <submittedName>
        <fullName evidence="2">Polymer-forming cytoskeletal protein</fullName>
    </submittedName>
</protein>
<dbReference type="EMBL" id="JAGQHS010000098">
    <property type="protein sequence ID" value="MCA9757416.1"/>
    <property type="molecule type" value="Genomic_DNA"/>
</dbReference>
<accession>A0A956SEG2</accession>
<dbReference type="PANTHER" id="PTHR35024">
    <property type="entry name" value="HYPOTHETICAL CYTOSOLIC PROTEIN"/>
    <property type="match status" value="1"/>
</dbReference>
<evidence type="ECO:0000256" key="1">
    <source>
        <dbReference type="ARBA" id="ARBA00044755"/>
    </source>
</evidence>
<gene>
    <name evidence="2" type="ORF">KDA27_16550</name>
</gene>
<evidence type="ECO:0000313" key="3">
    <source>
        <dbReference type="Proteomes" id="UP000739538"/>
    </source>
</evidence>
<evidence type="ECO:0000313" key="2">
    <source>
        <dbReference type="EMBL" id="MCA9757416.1"/>
    </source>
</evidence>
<dbReference type="PANTHER" id="PTHR35024:SF4">
    <property type="entry name" value="POLYMER-FORMING CYTOSKELETAL PROTEIN"/>
    <property type="match status" value="1"/>
</dbReference>
<comment type="similarity">
    <text evidence="1">Belongs to the bactofilin family.</text>
</comment>
<dbReference type="Proteomes" id="UP000739538">
    <property type="component" value="Unassembled WGS sequence"/>
</dbReference>
<reference evidence="2" key="2">
    <citation type="journal article" date="2021" name="Microbiome">
        <title>Successional dynamics and alternative stable states in a saline activated sludge microbial community over 9 years.</title>
        <authorList>
            <person name="Wang Y."/>
            <person name="Ye J."/>
            <person name="Ju F."/>
            <person name="Liu L."/>
            <person name="Boyd J.A."/>
            <person name="Deng Y."/>
            <person name="Parks D.H."/>
            <person name="Jiang X."/>
            <person name="Yin X."/>
            <person name="Woodcroft B.J."/>
            <person name="Tyson G.W."/>
            <person name="Hugenholtz P."/>
            <person name="Polz M.F."/>
            <person name="Zhang T."/>
        </authorList>
    </citation>
    <scope>NUCLEOTIDE SEQUENCE</scope>
    <source>
        <strain evidence="2">HKST-UBA02</strain>
    </source>
</reference>
<reference evidence="2" key="1">
    <citation type="submission" date="2020-04" db="EMBL/GenBank/DDBJ databases">
        <authorList>
            <person name="Zhang T."/>
        </authorList>
    </citation>
    <scope>NUCLEOTIDE SEQUENCE</scope>
    <source>
        <strain evidence="2">HKST-UBA02</strain>
    </source>
</reference>
<dbReference type="Pfam" id="PF04519">
    <property type="entry name" value="Bactofilin"/>
    <property type="match status" value="1"/>
</dbReference>
<comment type="caution">
    <text evidence="2">The sequence shown here is derived from an EMBL/GenBank/DDBJ whole genome shotgun (WGS) entry which is preliminary data.</text>
</comment>
<organism evidence="2 3">
    <name type="scientific">Eiseniibacteriota bacterium</name>
    <dbReference type="NCBI Taxonomy" id="2212470"/>
    <lineage>
        <taxon>Bacteria</taxon>
        <taxon>Candidatus Eiseniibacteriota</taxon>
    </lineage>
</organism>
<dbReference type="AlphaFoldDB" id="A0A956SEG2"/>